<accession>A0ABN1NWF4</accession>
<proteinExistence type="predicted"/>
<sequence>MDAREQVPYPEEHRLANLELLLEVLGAEPPTELMELVRLRDEEFAADRDHHAA</sequence>
<name>A0ABN1NWF4_9ACTN</name>
<reference evidence="1 2" key="1">
    <citation type="journal article" date="2019" name="Int. J. Syst. Evol. Microbiol.">
        <title>The Global Catalogue of Microorganisms (GCM) 10K type strain sequencing project: providing services to taxonomists for standard genome sequencing and annotation.</title>
        <authorList>
            <consortium name="The Broad Institute Genomics Platform"/>
            <consortium name="The Broad Institute Genome Sequencing Center for Infectious Disease"/>
            <person name="Wu L."/>
            <person name="Ma J."/>
        </authorList>
    </citation>
    <scope>NUCLEOTIDE SEQUENCE [LARGE SCALE GENOMIC DNA]</scope>
    <source>
        <strain evidence="1 2">JCM 11136</strain>
    </source>
</reference>
<organism evidence="1 2">
    <name type="scientific">Nonomuraea longicatena</name>
    <dbReference type="NCBI Taxonomy" id="83682"/>
    <lineage>
        <taxon>Bacteria</taxon>
        <taxon>Bacillati</taxon>
        <taxon>Actinomycetota</taxon>
        <taxon>Actinomycetes</taxon>
        <taxon>Streptosporangiales</taxon>
        <taxon>Streptosporangiaceae</taxon>
        <taxon>Nonomuraea</taxon>
    </lineage>
</organism>
<comment type="caution">
    <text evidence="1">The sequence shown here is derived from an EMBL/GenBank/DDBJ whole genome shotgun (WGS) entry which is preliminary data.</text>
</comment>
<evidence type="ECO:0000313" key="2">
    <source>
        <dbReference type="Proteomes" id="UP001501578"/>
    </source>
</evidence>
<dbReference type="EMBL" id="BAAAHQ010000004">
    <property type="protein sequence ID" value="GAA0917411.1"/>
    <property type="molecule type" value="Genomic_DNA"/>
</dbReference>
<keyword evidence="2" id="KW-1185">Reference proteome</keyword>
<dbReference type="RefSeq" id="WP_343948813.1">
    <property type="nucleotide sequence ID" value="NZ_BAAAHQ010000004.1"/>
</dbReference>
<dbReference type="Proteomes" id="UP001501578">
    <property type="component" value="Unassembled WGS sequence"/>
</dbReference>
<evidence type="ECO:0000313" key="1">
    <source>
        <dbReference type="EMBL" id="GAA0917411.1"/>
    </source>
</evidence>
<protein>
    <submittedName>
        <fullName evidence="1">Uncharacterized protein</fullName>
    </submittedName>
</protein>
<gene>
    <name evidence="1" type="ORF">GCM10009560_13400</name>
</gene>